<accession>A0A1R2CWL2</accession>
<dbReference type="PRINTS" id="PR00081">
    <property type="entry name" value="GDHRDH"/>
</dbReference>
<protein>
    <submittedName>
        <fullName evidence="5">Uncharacterized protein</fullName>
    </submittedName>
</protein>
<dbReference type="InterPro" id="IPR002347">
    <property type="entry name" value="SDR_fam"/>
</dbReference>
<dbReference type="InterPro" id="IPR036291">
    <property type="entry name" value="NAD(P)-bd_dom_sf"/>
</dbReference>
<dbReference type="GO" id="GO:0016491">
    <property type="term" value="F:oxidoreductase activity"/>
    <property type="evidence" value="ECO:0007669"/>
    <property type="project" value="UniProtKB-KW"/>
</dbReference>
<evidence type="ECO:0000256" key="3">
    <source>
        <dbReference type="RuleBase" id="RU000363"/>
    </source>
</evidence>
<dbReference type="PANTHER" id="PTHR44196:SF1">
    <property type="entry name" value="DEHYDROGENASE_REDUCTASE SDR FAMILY MEMBER 7B"/>
    <property type="match status" value="1"/>
</dbReference>
<dbReference type="EMBL" id="MPUH01000044">
    <property type="protein sequence ID" value="OMJ93351.1"/>
    <property type="molecule type" value="Genomic_DNA"/>
</dbReference>
<feature type="chain" id="PRO_5010294482" evidence="4">
    <location>
        <begin position="20"/>
        <end position="293"/>
    </location>
</feature>
<organism evidence="5 6">
    <name type="scientific">Stentor coeruleus</name>
    <dbReference type="NCBI Taxonomy" id="5963"/>
    <lineage>
        <taxon>Eukaryota</taxon>
        <taxon>Sar</taxon>
        <taxon>Alveolata</taxon>
        <taxon>Ciliophora</taxon>
        <taxon>Postciliodesmatophora</taxon>
        <taxon>Heterotrichea</taxon>
        <taxon>Heterotrichida</taxon>
        <taxon>Stentoridae</taxon>
        <taxon>Stentor</taxon>
    </lineage>
</organism>
<keyword evidence="4" id="KW-0732">Signal</keyword>
<evidence type="ECO:0000313" key="5">
    <source>
        <dbReference type="EMBL" id="OMJ93351.1"/>
    </source>
</evidence>
<dbReference type="AlphaFoldDB" id="A0A1R2CWL2"/>
<dbReference type="Gene3D" id="3.40.50.720">
    <property type="entry name" value="NAD(P)-binding Rossmann-like Domain"/>
    <property type="match status" value="1"/>
</dbReference>
<comment type="caution">
    <text evidence="5">The sequence shown here is derived from an EMBL/GenBank/DDBJ whole genome shotgun (WGS) entry which is preliminary data.</text>
</comment>
<feature type="signal peptide" evidence="4">
    <location>
        <begin position="1"/>
        <end position="19"/>
    </location>
</feature>
<dbReference type="SUPFAM" id="SSF51735">
    <property type="entry name" value="NAD(P)-binding Rossmann-fold domains"/>
    <property type="match status" value="1"/>
</dbReference>
<evidence type="ECO:0000256" key="2">
    <source>
        <dbReference type="ARBA" id="ARBA00023002"/>
    </source>
</evidence>
<sequence>MPFWVHIAIFIFLICKLKTLINKPNFKNKVVLVTGGSSGIGESLALEFVKLGAKVIISGRNLKELNRVKNSAGSLQSQIEILELDLSFADDAYKKACNFIADRKIDILVNNAGIGQRCGFLENLDNLNIERSLMEVNYFSPVALTKAVYKSMNPGGQIVIISSMGGVIGSPYRTAYSGSKFAVAKFFETLSAEGSQCDISIIYPSYVKSNFSKNALDSKGESFGKDVENTKNGMAADVFARKAVEGIYKRETYIFVCEFKQKVIYFLKYWIPSLSDWILYKYGLKVKREMESA</sequence>
<gene>
    <name evidence="5" type="ORF">SteCoe_3706</name>
</gene>
<evidence type="ECO:0000313" key="6">
    <source>
        <dbReference type="Proteomes" id="UP000187209"/>
    </source>
</evidence>
<dbReference type="GO" id="GO:0016020">
    <property type="term" value="C:membrane"/>
    <property type="evidence" value="ECO:0007669"/>
    <property type="project" value="TreeGrafter"/>
</dbReference>
<dbReference type="Pfam" id="PF00106">
    <property type="entry name" value="adh_short"/>
    <property type="match status" value="1"/>
</dbReference>
<evidence type="ECO:0000256" key="1">
    <source>
        <dbReference type="ARBA" id="ARBA00006484"/>
    </source>
</evidence>
<proteinExistence type="inferred from homology"/>
<comment type="similarity">
    <text evidence="1 3">Belongs to the short-chain dehydrogenases/reductases (SDR) family.</text>
</comment>
<keyword evidence="2" id="KW-0560">Oxidoreductase</keyword>
<dbReference type="Proteomes" id="UP000187209">
    <property type="component" value="Unassembled WGS sequence"/>
</dbReference>
<reference evidence="5 6" key="1">
    <citation type="submission" date="2016-11" db="EMBL/GenBank/DDBJ databases">
        <title>The macronuclear genome of Stentor coeruleus: a giant cell with tiny introns.</title>
        <authorList>
            <person name="Slabodnick M."/>
            <person name="Ruby J.G."/>
            <person name="Reiff S.B."/>
            <person name="Swart E.C."/>
            <person name="Gosai S."/>
            <person name="Prabakaran S."/>
            <person name="Witkowska E."/>
            <person name="Larue G.E."/>
            <person name="Fisher S."/>
            <person name="Freeman R.M."/>
            <person name="Gunawardena J."/>
            <person name="Chu W."/>
            <person name="Stover N.A."/>
            <person name="Gregory B.D."/>
            <person name="Nowacki M."/>
            <person name="Derisi J."/>
            <person name="Roy S.W."/>
            <person name="Marshall W.F."/>
            <person name="Sood P."/>
        </authorList>
    </citation>
    <scope>NUCLEOTIDE SEQUENCE [LARGE SCALE GENOMIC DNA]</scope>
    <source>
        <strain evidence="5">WM001</strain>
    </source>
</reference>
<dbReference type="OrthoDB" id="1274115at2759"/>
<dbReference type="PRINTS" id="PR00080">
    <property type="entry name" value="SDRFAMILY"/>
</dbReference>
<name>A0A1R2CWL2_9CILI</name>
<evidence type="ECO:0000256" key="4">
    <source>
        <dbReference type="SAM" id="SignalP"/>
    </source>
</evidence>
<dbReference type="PANTHER" id="PTHR44196">
    <property type="entry name" value="DEHYDROGENASE/REDUCTASE SDR FAMILY MEMBER 7B"/>
    <property type="match status" value="1"/>
</dbReference>
<keyword evidence="6" id="KW-1185">Reference proteome</keyword>